<dbReference type="PANTHER" id="PTHR30347">
    <property type="entry name" value="POTASSIUM CHANNEL RELATED"/>
    <property type="match status" value="1"/>
</dbReference>
<evidence type="ECO:0000256" key="1">
    <source>
        <dbReference type="ARBA" id="ARBA00004651"/>
    </source>
</evidence>
<dbReference type="Pfam" id="PF00924">
    <property type="entry name" value="MS_channel_2nd"/>
    <property type="match status" value="1"/>
</dbReference>
<dbReference type="Gene3D" id="2.30.30.60">
    <property type="match status" value="1"/>
</dbReference>
<feature type="domain" description="Mechanosensitive ion channel MscS C-terminal" evidence="10">
    <location>
        <begin position="715"/>
        <end position="798"/>
    </location>
</feature>
<keyword evidence="5 8" id="KW-1133">Transmembrane helix</keyword>
<evidence type="ECO:0000256" key="7">
    <source>
        <dbReference type="SAM" id="MobiDB-lite"/>
    </source>
</evidence>
<evidence type="ECO:0000256" key="3">
    <source>
        <dbReference type="ARBA" id="ARBA00022475"/>
    </source>
</evidence>
<feature type="transmembrane region" description="Helical" evidence="8">
    <location>
        <begin position="551"/>
        <end position="579"/>
    </location>
</feature>
<dbReference type="PANTHER" id="PTHR30347:SF1">
    <property type="entry name" value="MECHANOSENSITIVE CHANNEL MSCK"/>
    <property type="match status" value="1"/>
</dbReference>
<feature type="transmembrane region" description="Helical" evidence="8">
    <location>
        <begin position="351"/>
        <end position="367"/>
    </location>
</feature>
<dbReference type="AlphaFoldDB" id="A0A1M7Y1X9"/>
<dbReference type="STRING" id="1121416.SAMN02745220_01229"/>
<feature type="transmembrane region" description="Helical" evidence="8">
    <location>
        <begin position="379"/>
        <end position="396"/>
    </location>
</feature>
<evidence type="ECO:0000256" key="4">
    <source>
        <dbReference type="ARBA" id="ARBA00022692"/>
    </source>
</evidence>
<sequence length="853" mass="95275">MQQVFFFLTTSIFLLLHLLQPYSNVAKAEEPNLPTAAETSQEGSPAPPASSTQSDQKTLLSNEQKTSLINFYTWSAVLPKDFIDLQNKLRSNSLDNRASLHVQAITADIHDLQWEIVTARTAPYLQKMQIDRFQRKLNRFKTQVSDLQTLLAEIVAKLSAKRNEWLVNKEKLASFSEQEDLAPILAMDKNQDLGKIIEQALQLIESNLVPTLAAGADFANLQVKLESIKADLRSLDKQFLQSRSERTFPTLLSLDFYKQINLQLFVDVYANVKRFVTAHNTLIYQNLRFIVIGCLLFIILCCVIAISRHYVLASSRWYPFATCPFGTALFLSTAAYAIFIQKINVNFENQWNLIINILTVLAVMRLVSKSIDDEWKRIVFIRLSLYMIVIMILASLELPQILMLLFVFGASFAALIIYFTQLKAQCHSTFQRVLRNLWGVLPAIVVVASLAGYEQFAIFFFSTIISSIAICLVVWMMFHLISGLLELLLKLAPLDIIRANIPVIVKSIQPFLALMHLMLAIGLVSVIWDVYPSADIAMDKLSNMGFDLAGFHVSPGFILTIFLVLYGAILFSRAIQALLLSEVLPRYKAEKGVQLSITRLVHYAILTLGFLVLLKVLGFQLQQLTILGGALGVGIGFGLQAIVNNFVSGLILLFERPIKVGDTIQVGTELGEVKNLGLRATIIQTFDNSEIVVPNADLVTGQVTNWTLAERKVRVRIPIGVAYGTDVSKVLEILNSCAESHPMVLSTPKPAALFLAFGASSLDFELRFWIPEYLDKMTATSELNQTIESEFALNNIEIPFQQTDLHIRSVTEAAARALQGKLEKEVKIEESTSPAEPAVPDSPTENPEQTKVA</sequence>
<comment type="similarity">
    <text evidence="2">Belongs to the MscS (TC 1.A.23) family.</text>
</comment>
<feature type="transmembrane region" description="Helical" evidence="8">
    <location>
        <begin position="510"/>
        <end position="531"/>
    </location>
</feature>
<dbReference type="Pfam" id="PF21082">
    <property type="entry name" value="MS_channel_3rd"/>
    <property type="match status" value="1"/>
</dbReference>
<comment type="subcellular location">
    <subcellularLocation>
        <location evidence="1">Cell membrane</location>
        <topology evidence="1">Multi-pass membrane protein</topology>
    </subcellularLocation>
</comment>
<keyword evidence="12" id="KW-1185">Reference proteome</keyword>
<evidence type="ECO:0000313" key="12">
    <source>
        <dbReference type="Proteomes" id="UP000184603"/>
    </source>
</evidence>
<evidence type="ECO:0000256" key="5">
    <source>
        <dbReference type="ARBA" id="ARBA00022989"/>
    </source>
</evidence>
<dbReference type="SUPFAM" id="SSF50182">
    <property type="entry name" value="Sm-like ribonucleoproteins"/>
    <property type="match status" value="1"/>
</dbReference>
<evidence type="ECO:0000259" key="10">
    <source>
        <dbReference type="Pfam" id="PF21082"/>
    </source>
</evidence>
<dbReference type="InterPro" id="IPR011014">
    <property type="entry name" value="MscS_channel_TM-2"/>
</dbReference>
<feature type="transmembrane region" description="Helical" evidence="8">
    <location>
        <begin position="402"/>
        <end position="421"/>
    </location>
</feature>
<dbReference type="GO" id="GO:0008381">
    <property type="term" value="F:mechanosensitive monoatomic ion channel activity"/>
    <property type="evidence" value="ECO:0007669"/>
    <property type="project" value="UniProtKB-ARBA"/>
</dbReference>
<evidence type="ECO:0000256" key="8">
    <source>
        <dbReference type="SAM" id="Phobius"/>
    </source>
</evidence>
<keyword evidence="4 8" id="KW-0812">Transmembrane</keyword>
<dbReference type="InterPro" id="IPR052702">
    <property type="entry name" value="MscS-like_channel"/>
</dbReference>
<proteinExistence type="inferred from homology"/>
<organism evidence="11 12">
    <name type="scientific">Desulfopila aestuarii DSM 18488</name>
    <dbReference type="NCBI Taxonomy" id="1121416"/>
    <lineage>
        <taxon>Bacteria</taxon>
        <taxon>Pseudomonadati</taxon>
        <taxon>Thermodesulfobacteriota</taxon>
        <taxon>Desulfobulbia</taxon>
        <taxon>Desulfobulbales</taxon>
        <taxon>Desulfocapsaceae</taxon>
        <taxon>Desulfopila</taxon>
    </lineage>
</organism>
<dbReference type="RefSeq" id="WP_073612565.1">
    <property type="nucleotide sequence ID" value="NZ_FRFE01000004.1"/>
</dbReference>
<dbReference type="InterPro" id="IPR006685">
    <property type="entry name" value="MscS_channel_2nd"/>
</dbReference>
<dbReference type="SUPFAM" id="SSF82861">
    <property type="entry name" value="Mechanosensitive channel protein MscS (YggB), transmembrane region"/>
    <property type="match status" value="1"/>
</dbReference>
<accession>A0A1M7Y1X9</accession>
<dbReference type="EMBL" id="FRFE01000004">
    <property type="protein sequence ID" value="SHO45833.1"/>
    <property type="molecule type" value="Genomic_DNA"/>
</dbReference>
<dbReference type="GO" id="GO:0005886">
    <property type="term" value="C:plasma membrane"/>
    <property type="evidence" value="ECO:0007669"/>
    <property type="project" value="UniProtKB-SubCell"/>
</dbReference>
<feature type="transmembrane region" description="Helical" evidence="8">
    <location>
        <begin position="600"/>
        <end position="620"/>
    </location>
</feature>
<feature type="transmembrane region" description="Helical" evidence="8">
    <location>
        <begin position="287"/>
        <end position="306"/>
    </location>
</feature>
<feature type="compositionally biased region" description="Polar residues" evidence="7">
    <location>
        <begin position="843"/>
        <end position="853"/>
    </location>
</feature>
<name>A0A1M7Y1X9_9BACT</name>
<evidence type="ECO:0000313" key="11">
    <source>
        <dbReference type="EMBL" id="SHO45833.1"/>
    </source>
</evidence>
<protein>
    <submittedName>
        <fullName evidence="11">Mechanosensitive ion channel</fullName>
    </submittedName>
</protein>
<dbReference type="InterPro" id="IPR010920">
    <property type="entry name" value="LSM_dom_sf"/>
</dbReference>
<feature type="transmembrane region" description="Helical" evidence="8">
    <location>
        <begin position="459"/>
        <end position="489"/>
    </location>
</feature>
<dbReference type="InterPro" id="IPR011066">
    <property type="entry name" value="MscS_channel_C_sf"/>
</dbReference>
<feature type="region of interest" description="Disordered" evidence="7">
    <location>
        <begin position="825"/>
        <end position="853"/>
    </location>
</feature>
<feature type="transmembrane region" description="Helical" evidence="8">
    <location>
        <begin position="433"/>
        <end position="453"/>
    </location>
</feature>
<dbReference type="Gene3D" id="3.30.70.100">
    <property type="match status" value="1"/>
</dbReference>
<dbReference type="InterPro" id="IPR049278">
    <property type="entry name" value="MS_channel_C"/>
</dbReference>
<reference evidence="11 12" key="1">
    <citation type="submission" date="2016-12" db="EMBL/GenBank/DDBJ databases">
        <authorList>
            <person name="Song W.-J."/>
            <person name="Kurnit D.M."/>
        </authorList>
    </citation>
    <scope>NUCLEOTIDE SEQUENCE [LARGE SCALE GENOMIC DNA]</scope>
    <source>
        <strain evidence="11 12">DSM 18488</strain>
    </source>
</reference>
<evidence type="ECO:0000259" key="9">
    <source>
        <dbReference type="Pfam" id="PF00924"/>
    </source>
</evidence>
<feature type="domain" description="Mechanosensitive ion channel MscS" evidence="9">
    <location>
        <begin position="642"/>
        <end position="707"/>
    </location>
</feature>
<keyword evidence="6 8" id="KW-0472">Membrane</keyword>
<evidence type="ECO:0000256" key="6">
    <source>
        <dbReference type="ARBA" id="ARBA00023136"/>
    </source>
</evidence>
<dbReference type="SUPFAM" id="SSF82689">
    <property type="entry name" value="Mechanosensitive channel protein MscS (YggB), C-terminal domain"/>
    <property type="match status" value="1"/>
</dbReference>
<feature type="region of interest" description="Disordered" evidence="7">
    <location>
        <begin position="32"/>
        <end position="58"/>
    </location>
</feature>
<feature type="transmembrane region" description="Helical" evidence="8">
    <location>
        <begin position="626"/>
        <end position="654"/>
    </location>
</feature>
<feature type="transmembrane region" description="Helical" evidence="8">
    <location>
        <begin position="318"/>
        <end position="339"/>
    </location>
</feature>
<gene>
    <name evidence="11" type="ORF">SAMN02745220_01229</name>
</gene>
<evidence type="ECO:0000256" key="2">
    <source>
        <dbReference type="ARBA" id="ARBA00008017"/>
    </source>
</evidence>
<feature type="compositionally biased region" description="Polar residues" evidence="7">
    <location>
        <begin position="37"/>
        <end position="58"/>
    </location>
</feature>
<keyword evidence="3" id="KW-1003">Cell membrane</keyword>
<dbReference type="InterPro" id="IPR023408">
    <property type="entry name" value="MscS_beta-dom_sf"/>
</dbReference>
<dbReference type="OrthoDB" id="9799209at2"/>
<dbReference type="Gene3D" id="1.10.287.1260">
    <property type="match status" value="1"/>
</dbReference>
<dbReference type="Proteomes" id="UP000184603">
    <property type="component" value="Unassembled WGS sequence"/>
</dbReference>